<dbReference type="PANTHER" id="PTHR43201:SF5">
    <property type="entry name" value="MEDIUM-CHAIN ACYL-COA LIGASE ACSF2, MITOCHONDRIAL"/>
    <property type="match status" value="1"/>
</dbReference>
<dbReference type="EMBL" id="MASU01000021">
    <property type="protein sequence ID" value="PXY18404.1"/>
    <property type="molecule type" value="Genomic_DNA"/>
</dbReference>
<evidence type="ECO:0000256" key="1">
    <source>
        <dbReference type="ARBA" id="ARBA00006432"/>
    </source>
</evidence>
<evidence type="ECO:0000313" key="5">
    <source>
        <dbReference type="EMBL" id="PXY18404.1"/>
    </source>
</evidence>
<name>A0A318LMY7_9PSEU</name>
<reference evidence="5 6" key="1">
    <citation type="submission" date="2016-07" db="EMBL/GenBank/DDBJ databases">
        <title>Draft genome sequence of Prauserella sp. YIM 121212, isolated from alkaline soil.</title>
        <authorList>
            <person name="Ruckert C."/>
            <person name="Albersmeier A."/>
            <person name="Jiang C.-L."/>
            <person name="Jiang Y."/>
            <person name="Kalinowski J."/>
            <person name="Schneider O."/>
            <person name="Winkler A."/>
            <person name="Zotchev S.B."/>
        </authorList>
    </citation>
    <scope>NUCLEOTIDE SEQUENCE [LARGE SCALE GENOMIC DNA]</scope>
    <source>
        <strain evidence="5 6">YIM 121212</strain>
    </source>
</reference>
<evidence type="ECO:0000259" key="4">
    <source>
        <dbReference type="Pfam" id="PF13193"/>
    </source>
</evidence>
<evidence type="ECO:0000259" key="3">
    <source>
        <dbReference type="Pfam" id="PF00501"/>
    </source>
</evidence>
<evidence type="ECO:0000256" key="2">
    <source>
        <dbReference type="ARBA" id="ARBA00022598"/>
    </source>
</evidence>
<feature type="domain" description="AMP-binding enzyme C-terminal" evidence="4">
    <location>
        <begin position="373"/>
        <end position="447"/>
    </location>
</feature>
<dbReference type="InterPro" id="IPR000873">
    <property type="entry name" value="AMP-dep_synth/lig_dom"/>
</dbReference>
<dbReference type="Gene3D" id="3.40.50.12780">
    <property type="entry name" value="N-terminal domain of ligase-like"/>
    <property type="match status" value="1"/>
</dbReference>
<dbReference type="PANTHER" id="PTHR43201">
    <property type="entry name" value="ACYL-COA SYNTHETASE"/>
    <property type="match status" value="1"/>
</dbReference>
<dbReference type="InterPro" id="IPR045851">
    <property type="entry name" value="AMP-bd_C_sf"/>
</dbReference>
<organism evidence="5 6">
    <name type="scientific">Prauserella flavalba</name>
    <dbReference type="NCBI Taxonomy" id="1477506"/>
    <lineage>
        <taxon>Bacteria</taxon>
        <taxon>Bacillati</taxon>
        <taxon>Actinomycetota</taxon>
        <taxon>Actinomycetes</taxon>
        <taxon>Pseudonocardiales</taxon>
        <taxon>Pseudonocardiaceae</taxon>
        <taxon>Prauserella</taxon>
    </lineage>
</organism>
<dbReference type="AlphaFoldDB" id="A0A318LMY7"/>
<comment type="similarity">
    <text evidence="1">Belongs to the ATP-dependent AMP-binding enzyme family.</text>
</comment>
<feature type="domain" description="AMP-dependent synthetase/ligase" evidence="3">
    <location>
        <begin position="2"/>
        <end position="321"/>
    </location>
</feature>
<comment type="caution">
    <text evidence="5">The sequence shown here is derived from an EMBL/GenBank/DDBJ whole genome shotgun (WGS) entry which is preliminary data.</text>
</comment>
<proteinExistence type="inferred from homology"/>
<dbReference type="GO" id="GO:0006631">
    <property type="term" value="P:fatty acid metabolic process"/>
    <property type="evidence" value="ECO:0007669"/>
    <property type="project" value="TreeGrafter"/>
</dbReference>
<dbReference type="Proteomes" id="UP000247892">
    <property type="component" value="Unassembled WGS sequence"/>
</dbReference>
<dbReference type="InterPro" id="IPR042099">
    <property type="entry name" value="ANL_N_sf"/>
</dbReference>
<dbReference type="InterPro" id="IPR025110">
    <property type="entry name" value="AMP-bd_C"/>
</dbReference>
<dbReference type="Pfam" id="PF00501">
    <property type="entry name" value="AMP-binding"/>
    <property type="match status" value="1"/>
</dbReference>
<dbReference type="SUPFAM" id="SSF56801">
    <property type="entry name" value="Acetyl-CoA synthetase-like"/>
    <property type="match status" value="1"/>
</dbReference>
<sequence>MWEEAGRVAAELAGHGVAAGDVVLQCLPNRVGWQVVFLGCLRLGAVPATLPTITPAETVTYICDLIGARALVAARHGAGTAGEAAVAAARASGRPVTVGLVDDGERTWYRADSGERAPTTFAHLMFTSSTTGMPKAVAHTESTLGAVNAGFVQRFGIDTQRPIFMASPLGHSVGAWHGGRLSLFTGAELVLQERWEPALAVSLIREHRCGFTAAATPFLKDLLDQPGMEKLGGLRTFLCGGAPVPPALVDQAAREAPGTFVSVLWGMTEGGVTTCVPGDPLRRVRETAGTGLPGLDLRTLGPPGGEGELVMRGPGVFVDYLGQPELYRDSLTPEGFFRTGDLAVLDPDGYVRITGRLKDLIIRGGINISPLPLENALSAHPAVRRVAVIGVPDERLGERICAVVQPDEARPDLDGLCRWLAERNVPRRHWPERLWFVDEMPQTAAGKIRKVELRNRLAKECR</sequence>
<dbReference type="Gene3D" id="3.30.300.30">
    <property type="match status" value="1"/>
</dbReference>
<keyword evidence="2" id="KW-0436">Ligase</keyword>
<evidence type="ECO:0008006" key="7">
    <source>
        <dbReference type="Google" id="ProtNLM"/>
    </source>
</evidence>
<gene>
    <name evidence="5" type="ORF">BA062_35395</name>
</gene>
<accession>A0A318LMY7</accession>
<dbReference type="Pfam" id="PF13193">
    <property type="entry name" value="AMP-binding_C"/>
    <property type="match status" value="1"/>
</dbReference>
<protein>
    <recommendedName>
        <fullName evidence="7">Cyclohexanecarboxylate-CoA ligase</fullName>
    </recommendedName>
</protein>
<evidence type="ECO:0000313" key="6">
    <source>
        <dbReference type="Proteomes" id="UP000247892"/>
    </source>
</evidence>
<keyword evidence="6" id="KW-1185">Reference proteome</keyword>
<dbReference type="GO" id="GO:0031956">
    <property type="term" value="F:medium-chain fatty acid-CoA ligase activity"/>
    <property type="evidence" value="ECO:0007669"/>
    <property type="project" value="TreeGrafter"/>
</dbReference>